<dbReference type="EMBL" id="CP042266">
    <property type="protein sequence ID" value="QDY81468.1"/>
    <property type="molecule type" value="Genomic_DNA"/>
</dbReference>
<dbReference type="Proteomes" id="UP000320580">
    <property type="component" value="Chromosome"/>
</dbReference>
<protein>
    <submittedName>
        <fullName evidence="2">Uncharacterized protein</fullName>
    </submittedName>
</protein>
<proteinExistence type="predicted"/>
<name>A0A5B8IRX0_9ACTN</name>
<accession>A0A5B8IRX0</accession>
<dbReference type="OrthoDB" id="4335318at2"/>
<keyword evidence="3" id="KW-1185">Reference proteome</keyword>
<evidence type="ECO:0000256" key="1">
    <source>
        <dbReference type="SAM" id="MobiDB-lite"/>
    </source>
</evidence>
<reference evidence="2 3" key="1">
    <citation type="submission" date="2019-07" db="EMBL/GenBank/DDBJ databases">
        <authorList>
            <person name="Zhu P."/>
        </authorList>
    </citation>
    <scope>NUCLEOTIDE SEQUENCE [LARGE SCALE GENOMIC DNA]</scope>
    <source>
        <strain evidence="2 3">SSL-25</strain>
    </source>
</reference>
<dbReference type="InterPro" id="IPR045652">
    <property type="entry name" value="DUF6397"/>
</dbReference>
<feature type="region of interest" description="Disordered" evidence="1">
    <location>
        <begin position="224"/>
        <end position="307"/>
    </location>
</feature>
<dbReference type="Pfam" id="PF19934">
    <property type="entry name" value="DUF6397"/>
    <property type="match status" value="1"/>
</dbReference>
<evidence type="ECO:0000313" key="3">
    <source>
        <dbReference type="Proteomes" id="UP000320580"/>
    </source>
</evidence>
<sequence>MRPGEFDLAVQLGCLRTLPGPAGGPPTVAREEIARLLSAEDRMAALRRRVSTVGTRTGAELISISPQRFTRLARTGRLVPVRFYLNRYRKVVWRYLADDVEEFARSHPELLTGRTDPELRALLDAGADRRPRTWRGKRLGLALRITTDPWERAAAAAVHLDPSALAELVPDAVERSRLDGLRPRLGCPRPASAPARELVERLTRADAPDEIEWYGTLLAQQLDEARRERPAPRPGPRTPTAWPPPASLTDLPDAGARPVIPAPLGAMAGSAPPGRPSVPARPPQGPRRPRGRRLLDRLRRGSRKAPA</sequence>
<gene>
    <name evidence="2" type="ORF">FQU76_32950</name>
</gene>
<dbReference type="AlphaFoldDB" id="A0A5B8IRX0"/>
<feature type="compositionally biased region" description="Pro residues" evidence="1">
    <location>
        <begin position="232"/>
        <end position="246"/>
    </location>
</feature>
<evidence type="ECO:0000313" key="2">
    <source>
        <dbReference type="EMBL" id="QDY81468.1"/>
    </source>
</evidence>
<dbReference type="KEGG" id="sqz:FQU76_32950"/>
<organism evidence="2 3">
    <name type="scientific">Streptomyces qinzhouensis</name>
    <dbReference type="NCBI Taxonomy" id="2599401"/>
    <lineage>
        <taxon>Bacteria</taxon>
        <taxon>Bacillati</taxon>
        <taxon>Actinomycetota</taxon>
        <taxon>Actinomycetes</taxon>
        <taxon>Kitasatosporales</taxon>
        <taxon>Streptomycetaceae</taxon>
        <taxon>Streptomyces</taxon>
    </lineage>
</organism>
<feature type="compositionally biased region" description="Pro residues" evidence="1">
    <location>
        <begin position="273"/>
        <end position="286"/>
    </location>
</feature>